<dbReference type="SUPFAM" id="SSF90123">
    <property type="entry name" value="ABC transporter transmembrane region"/>
    <property type="match status" value="1"/>
</dbReference>
<reference evidence="11 12" key="1">
    <citation type="journal article" date="2020" name="Int. J. Syst. Evol. Microbiol.">
        <title>Ureaplasma miroungigenitalium sp. nov. isolated from northern elephant seals (Mirounga angustirostris) and Ureaplasma zalophigenitalium sp. nov. isolated from California sea lions (Zalophus californianus).</title>
        <authorList>
            <person name="Volokhov D.V."/>
            <person name="Gulland F.M."/>
            <person name="Gao Y."/>
            <person name="Chizhikov V.E."/>
        </authorList>
    </citation>
    <scope>NUCLEOTIDE SEQUENCE [LARGE SCALE GENOMIC DNA]</scope>
    <source>
        <strain evidence="11 12">CSL7644-GEN</strain>
    </source>
</reference>
<gene>
    <name evidence="11" type="ORF">OF365_00085</name>
</gene>
<dbReference type="InterPro" id="IPR027417">
    <property type="entry name" value="P-loop_NTPase"/>
</dbReference>
<evidence type="ECO:0000313" key="11">
    <source>
        <dbReference type="EMBL" id="MCV3753789.1"/>
    </source>
</evidence>
<dbReference type="InterPro" id="IPR039421">
    <property type="entry name" value="Type_1_exporter"/>
</dbReference>
<organism evidence="11 12">
    <name type="scientific">Ureaplasma zalophigenitalium</name>
    <dbReference type="NCBI Taxonomy" id="907723"/>
    <lineage>
        <taxon>Bacteria</taxon>
        <taxon>Bacillati</taxon>
        <taxon>Mycoplasmatota</taxon>
        <taxon>Mycoplasmoidales</taxon>
        <taxon>Mycoplasmoidaceae</taxon>
        <taxon>Ureaplasma</taxon>
    </lineage>
</organism>
<proteinExistence type="inferred from homology"/>
<evidence type="ECO:0000256" key="8">
    <source>
        <dbReference type="SAM" id="Phobius"/>
    </source>
</evidence>
<keyword evidence="12" id="KW-1185">Reference proteome</keyword>
<dbReference type="InterPro" id="IPR003439">
    <property type="entry name" value="ABC_transporter-like_ATP-bd"/>
</dbReference>
<keyword evidence="6 8" id="KW-1133">Transmembrane helix</keyword>
<keyword evidence="4" id="KW-0547">Nucleotide-binding</keyword>
<dbReference type="PANTHER" id="PTHR43394:SF1">
    <property type="entry name" value="ATP-BINDING CASSETTE SUB-FAMILY B MEMBER 10, MITOCHONDRIAL"/>
    <property type="match status" value="1"/>
</dbReference>
<evidence type="ECO:0000256" key="5">
    <source>
        <dbReference type="ARBA" id="ARBA00022840"/>
    </source>
</evidence>
<dbReference type="InterPro" id="IPR036640">
    <property type="entry name" value="ABC1_TM_sf"/>
</dbReference>
<comment type="caution">
    <text evidence="11">The sequence shown here is derived from an EMBL/GenBank/DDBJ whole genome shotgun (WGS) entry which is preliminary data.</text>
</comment>
<evidence type="ECO:0000259" key="9">
    <source>
        <dbReference type="PROSITE" id="PS50893"/>
    </source>
</evidence>
<dbReference type="PROSITE" id="PS50929">
    <property type="entry name" value="ABC_TM1F"/>
    <property type="match status" value="1"/>
</dbReference>
<dbReference type="RefSeq" id="WP_263817593.1">
    <property type="nucleotide sequence ID" value="NZ_JAOXHJ010000001.1"/>
</dbReference>
<dbReference type="PROSITE" id="PS00211">
    <property type="entry name" value="ABC_TRANSPORTER_1"/>
    <property type="match status" value="1"/>
</dbReference>
<accession>A0ABT3BNH5</accession>
<evidence type="ECO:0000256" key="3">
    <source>
        <dbReference type="ARBA" id="ARBA00022692"/>
    </source>
</evidence>
<name>A0ABT3BNH5_9BACT</name>
<dbReference type="InterPro" id="IPR003593">
    <property type="entry name" value="AAA+_ATPase"/>
</dbReference>
<dbReference type="InterPro" id="IPR017871">
    <property type="entry name" value="ABC_transporter-like_CS"/>
</dbReference>
<feature type="transmembrane region" description="Helical" evidence="8">
    <location>
        <begin position="77"/>
        <end position="110"/>
    </location>
</feature>
<feature type="transmembrane region" description="Helical" evidence="8">
    <location>
        <begin position="301"/>
        <end position="323"/>
    </location>
</feature>
<dbReference type="Proteomes" id="UP001207252">
    <property type="component" value="Unassembled WGS sequence"/>
</dbReference>
<dbReference type="PROSITE" id="PS50893">
    <property type="entry name" value="ABC_TRANSPORTER_2"/>
    <property type="match status" value="1"/>
</dbReference>
<evidence type="ECO:0000256" key="4">
    <source>
        <dbReference type="ARBA" id="ARBA00022741"/>
    </source>
</evidence>
<evidence type="ECO:0000259" key="10">
    <source>
        <dbReference type="PROSITE" id="PS50929"/>
    </source>
</evidence>
<dbReference type="InterPro" id="IPR011527">
    <property type="entry name" value="ABC1_TM_dom"/>
</dbReference>
<dbReference type="Pfam" id="PF00664">
    <property type="entry name" value="ABC_membrane"/>
    <property type="match status" value="1"/>
</dbReference>
<dbReference type="Gene3D" id="1.20.1560.10">
    <property type="entry name" value="ABC transporter type 1, transmembrane domain"/>
    <property type="match status" value="1"/>
</dbReference>
<feature type="transmembrane region" description="Helical" evidence="8">
    <location>
        <begin position="158"/>
        <end position="177"/>
    </location>
</feature>
<protein>
    <submittedName>
        <fullName evidence="11">ABC transporter ATP-binding protein/permease</fullName>
    </submittedName>
</protein>
<comment type="subcellular location">
    <subcellularLocation>
        <location evidence="1">Cell membrane</location>
        <topology evidence="1">Multi-pass membrane protein</topology>
    </subcellularLocation>
</comment>
<sequence length="600" mass="68669">MRQANRFEETNPKFRNKKTSKFTLIWSALNKKGRFLIVLVLILNLIQVSAMVVSPIIMKQMQNSINPYLEDYGQSLLVKNCLIMFGVLLIWATLAIIGNYLSVLVDVLLMRSLQKTILTKTLSLTKADDGYFNQDKILTITTNDTLQIQDGIRALTRGLLIGIVYIIGGFIALVVLSQQTYSIYITIFAFMILVFGIEFIFIKSLRTNFRKMTKENDAVIALTNDYTNGYRTIKTFLLQSFFLNDLVKQWKKYQKVSQKAFMILYTLIVVISQLSFIIQPVILLIMFYSDPKIANTNVFPIFQAINIFVLGIFITSGSLSLFLKTIINFNRVTQFLGYQPQIIYSGQCITNLNDIVFENVSFKFPNQENYVLKNISFTLKHNQSLGIIGKTGSGKTVLLDLLTHQLQPTSGRIFIDKKNLKEIDINHWKQRYSLCESRPTLINDTIANNIYINHQKYERSELIKNLKIAQAYDFVNNLEKKEQTIINTKGTNFSGGQKQRIALCRAISKKAPLLIIDDATSALDVLTEKAFMKGLAELDSFQQKIIVSQRVSNIMNCDHILVLNNGELISQGDNQTLLRNCPFYKNIYKTQIDRMVDSYE</sequence>
<comment type="similarity">
    <text evidence="2">Belongs to the ABC transporter superfamily.</text>
</comment>
<keyword evidence="7 8" id="KW-0472">Membrane</keyword>
<evidence type="ECO:0000256" key="2">
    <source>
        <dbReference type="ARBA" id="ARBA00005417"/>
    </source>
</evidence>
<evidence type="ECO:0000256" key="1">
    <source>
        <dbReference type="ARBA" id="ARBA00004651"/>
    </source>
</evidence>
<dbReference type="EMBL" id="JAOXHJ010000001">
    <property type="protein sequence ID" value="MCV3753789.1"/>
    <property type="molecule type" value="Genomic_DNA"/>
</dbReference>
<feature type="transmembrane region" description="Helical" evidence="8">
    <location>
        <begin position="183"/>
        <end position="202"/>
    </location>
</feature>
<feature type="domain" description="ABC transporter" evidence="9">
    <location>
        <begin position="355"/>
        <end position="590"/>
    </location>
</feature>
<dbReference type="Gene3D" id="3.40.50.300">
    <property type="entry name" value="P-loop containing nucleotide triphosphate hydrolases"/>
    <property type="match status" value="1"/>
</dbReference>
<dbReference type="SUPFAM" id="SSF52540">
    <property type="entry name" value="P-loop containing nucleoside triphosphate hydrolases"/>
    <property type="match status" value="1"/>
</dbReference>
<dbReference type="CDD" id="cd03228">
    <property type="entry name" value="ABCC_MRP_Like"/>
    <property type="match status" value="1"/>
</dbReference>
<evidence type="ECO:0000256" key="7">
    <source>
        <dbReference type="ARBA" id="ARBA00023136"/>
    </source>
</evidence>
<feature type="transmembrane region" description="Helical" evidence="8">
    <location>
        <begin position="35"/>
        <end position="57"/>
    </location>
</feature>
<evidence type="ECO:0000256" key="6">
    <source>
        <dbReference type="ARBA" id="ARBA00022989"/>
    </source>
</evidence>
<evidence type="ECO:0000313" key="12">
    <source>
        <dbReference type="Proteomes" id="UP001207252"/>
    </source>
</evidence>
<keyword evidence="3 8" id="KW-0812">Transmembrane</keyword>
<keyword evidence="5 11" id="KW-0067">ATP-binding</keyword>
<dbReference type="GO" id="GO:0005524">
    <property type="term" value="F:ATP binding"/>
    <property type="evidence" value="ECO:0007669"/>
    <property type="project" value="UniProtKB-KW"/>
</dbReference>
<dbReference type="PANTHER" id="PTHR43394">
    <property type="entry name" value="ATP-DEPENDENT PERMEASE MDL1, MITOCHONDRIAL"/>
    <property type="match status" value="1"/>
</dbReference>
<dbReference type="SMART" id="SM00382">
    <property type="entry name" value="AAA"/>
    <property type="match status" value="1"/>
</dbReference>
<feature type="transmembrane region" description="Helical" evidence="8">
    <location>
        <begin position="261"/>
        <end position="289"/>
    </location>
</feature>
<feature type="domain" description="ABC transmembrane type-1" evidence="10">
    <location>
        <begin position="38"/>
        <end position="324"/>
    </location>
</feature>
<dbReference type="Pfam" id="PF00005">
    <property type="entry name" value="ABC_tran"/>
    <property type="match status" value="1"/>
</dbReference>